<sequence length="393" mass="45765">MNANLFLTLTLFIINPMLGTISSIIILARIESVSIFLISLMGGITAYNLVPYETMDLATHYYKFEALKEISYYSIFNDGVNVLFYYYMKVLGDLGFNKEWVPFFSTFFGYFFLLTSLKRNLSESLHNSTRIYLYLLWFLTISFLSLSNGIRSGLSSALFIYALQYVYNKKMFKAIVWGIISTLVHSFVFPLFFIIILINLFNKLFSKRTLKLCLIACMVVSGLVGVLTILESIISSLSFIPYIDQIYKIYIVGDRWGSSAEFDLNTRIAQFITQLPFFFSVFVLLISNQKNILFITAILISCISIITFQFWVISERYQYVTILTTTFYLLSKESTFLLPKRLLFLVLFMLQVIVTAWAFYRFRYMLIPSLAFITYPFLFCFYRTLDLSKLIKV</sequence>
<protein>
    <submittedName>
        <fullName evidence="3">EpsG family protein</fullName>
    </submittedName>
</protein>
<keyword evidence="1" id="KW-0812">Transmembrane</keyword>
<evidence type="ECO:0000313" key="4">
    <source>
        <dbReference type="Proteomes" id="UP000662438"/>
    </source>
</evidence>
<dbReference type="InterPro" id="IPR049458">
    <property type="entry name" value="EpsG-like"/>
</dbReference>
<evidence type="ECO:0000313" key="2">
    <source>
        <dbReference type="EMBL" id="MBF1968537.1"/>
    </source>
</evidence>
<feature type="transmembrane region" description="Helical" evidence="1">
    <location>
        <begin position="212"/>
        <end position="234"/>
    </location>
</feature>
<feature type="transmembrane region" description="Helical" evidence="1">
    <location>
        <begin position="292"/>
        <end position="311"/>
    </location>
</feature>
<dbReference type="Proteomes" id="UP000662438">
    <property type="component" value="Unassembled WGS sequence"/>
</dbReference>
<name>A0AAX3YXZ7_9ENTR</name>
<feature type="transmembrane region" description="Helical" evidence="1">
    <location>
        <begin position="366"/>
        <end position="385"/>
    </location>
</feature>
<feature type="transmembrane region" description="Helical" evidence="1">
    <location>
        <begin position="131"/>
        <end position="154"/>
    </location>
</feature>
<keyword evidence="1" id="KW-0472">Membrane</keyword>
<dbReference type="GeneID" id="93198711"/>
<proteinExistence type="predicted"/>
<dbReference type="EMBL" id="CP126746">
    <property type="protein sequence ID" value="WMB09775.1"/>
    <property type="molecule type" value="Genomic_DNA"/>
</dbReference>
<evidence type="ECO:0000313" key="3">
    <source>
        <dbReference type="EMBL" id="WMB09775.1"/>
    </source>
</evidence>
<evidence type="ECO:0000313" key="5">
    <source>
        <dbReference type="Proteomes" id="UP001229386"/>
    </source>
</evidence>
<accession>A0AAX3YXZ7</accession>
<feature type="transmembrane region" description="Helical" evidence="1">
    <location>
        <begin position="342"/>
        <end position="360"/>
    </location>
</feature>
<feature type="transmembrane region" description="Helical" evidence="1">
    <location>
        <begin position="5"/>
        <end position="27"/>
    </location>
</feature>
<feature type="transmembrane region" description="Helical" evidence="1">
    <location>
        <begin position="268"/>
        <end position="285"/>
    </location>
</feature>
<dbReference type="EMBL" id="JADIXG010000001">
    <property type="protein sequence ID" value="MBF1968537.1"/>
    <property type="molecule type" value="Genomic_DNA"/>
</dbReference>
<dbReference type="Proteomes" id="UP001229386">
    <property type="component" value="Chromosome"/>
</dbReference>
<dbReference type="Pfam" id="PF14897">
    <property type="entry name" value="EpsG"/>
    <property type="match status" value="1"/>
</dbReference>
<feature type="transmembrane region" description="Helical" evidence="1">
    <location>
        <begin position="33"/>
        <end position="50"/>
    </location>
</feature>
<dbReference type="RefSeq" id="WP_080320291.1">
    <property type="nucleotide sequence ID" value="NZ_CAIZUP010000001.1"/>
</dbReference>
<reference evidence="3" key="2">
    <citation type="journal article" date="2023" name="J. Antimicrob. Chemother.">
        <title>Emergence of OXA-48-producing Enterobacter hormaechei in a Swiss companion animal clinic and their genetic relationship to clinical human isolates.</title>
        <authorList>
            <person name="Dona V."/>
            <person name="Nordmann P."/>
            <person name="Kittl S."/>
            <person name="Schuller S."/>
            <person name="Bouvier M."/>
            <person name="Poirel L."/>
            <person name="Endimiani A."/>
            <person name="Perreten V."/>
        </authorList>
    </citation>
    <scope>NUCLEOTIDE SEQUENCE</scope>
    <source>
        <strain evidence="3">Ehh_25</strain>
    </source>
</reference>
<keyword evidence="1" id="KW-1133">Transmembrane helix</keyword>
<feature type="transmembrane region" description="Helical" evidence="1">
    <location>
        <begin position="174"/>
        <end position="200"/>
    </location>
</feature>
<feature type="transmembrane region" description="Helical" evidence="1">
    <location>
        <begin position="100"/>
        <end position="119"/>
    </location>
</feature>
<dbReference type="AlphaFoldDB" id="A0AAX3YXZ7"/>
<gene>
    <name evidence="2" type="ORF">ISX34_01430</name>
    <name evidence="3" type="ORF">QPR60_14410</name>
</gene>
<organism evidence="3 5">
    <name type="scientific">Enterobacter hormaechei</name>
    <dbReference type="NCBI Taxonomy" id="158836"/>
    <lineage>
        <taxon>Bacteria</taxon>
        <taxon>Pseudomonadati</taxon>
        <taxon>Pseudomonadota</taxon>
        <taxon>Gammaproteobacteria</taxon>
        <taxon>Enterobacterales</taxon>
        <taxon>Enterobacteriaceae</taxon>
        <taxon>Enterobacter</taxon>
        <taxon>Enterobacter cloacae complex</taxon>
    </lineage>
</organism>
<evidence type="ECO:0000256" key="1">
    <source>
        <dbReference type="SAM" id="Phobius"/>
    </source>
</evidence>
<reference evidence="2 4" key="1">
    <citation type="submission" date="2020-10" db="EMBL/GenBank/DDBJ databases">
        <title>Genomic surveiliance of eskapee pathogens from blood stream infections in KZN.</title>
        <authorList>
            <person name="Hetsa B.A."/>
            <person name="Amoako D.G."/>
            <person name="Akebe A.L.K."/>
            <person name="Essack S."/>
        </authorList>
    </citation>
    <scope>NUCLEOTIDE SEQUENCE [LARGE SCALE GENOMIC DNA]</scope>
    <source>
        <strain evidence="2 4">E6</strain>
    </source>
</reference>